<evidence type="ECO:0000313" key="2">
    <source>
        <dbReference type="Proteomes" id="UP000005697"/>
    </source>
</evidence>
<organism evidence="1 2">
    <name type="scientific">Prevotella multiformis DSM 16608</name>
    <dbReference type="NCBI Taxonomy" id="888743"/>
    <lineage>
        <taxon>Bacteria</taxon>
        <taxon>Pseudomonadati</taxon>
        <taxon>Bacteroidota</taxon>
        <taxon>Bacteroidia</taxon>
        <taxon>Bacteroidales</taxon>
        <taxon>Prevotellaceae</taxon>
        <taxon>Prevotella</taxon>
    </lineage>
</organism>
<comment type="caution">
    <text evidence="1">The sequence shown here is derived from an EMBL/GenBank/DDBJ whole genome shotgun (WGS) entry which is preliminary data.</text>
</comment>
<dbReference type="Proteomes" id="UP000005697">
    <property type="component" value="Unassembled WGS sequence"/>
</dbReference>
<sequence length="41" mass="4630">MYGCFPYSFDGRSEVIHSTNIAKTASAVYSIIIIRYKNLSI</sequence>
<dbReference type="EMBL" id="AEWX01000027">
    <property type="protein sequence ID" value="EGC19477.1"/>
    <property type="molecule type" value="Genomic_DNA"/>
</dbReference>
<reference evidence="1 2" key="1">
    <citation type="submission" date="2011-01" db="EMBL/GenBank/DDBJ databases">
        <authorList>
            <person name="Muzny D."/>
            <person name="Qin X."/>
            <person name="Deng J."/>
            <person name="Jiang H."/>
            <person name="Liu Y."/>
            <person name="Qu J."/>
            <person name="Song X.-Z."/>
            <person name="Zhang L."/>
            <person name="Thornton R."/>
            <person name="Coyle M."/>
            <person name="Francisco L."/>
            <person name="Jackson L."/>
            <person name="Javaid M."/>
            <person name="Korchina V."/>
            <person name="Kovar C."/>
            <person name="Mata R."/>
            <person name="Mathew T."/>
            <person name="Ngo R."/>
            <person name="Nguyen L."/>
            <person name="Nguyen N."/>
            <person name="Okwuonu G."/>
            <person name="Ongeri F."/>
            <person name="Pham C."/>
            <person name="Simmons D."/>
            <person name="Wilczek-Boney K."/>
            <person name="Hale W."/>
            <person name="Jakkamsetti A."/>
            <person name="Pham P."/>
            <person name="Ruth R."/>
            <person name="San Lucas F."/>
            <person name="Warren J."/>
            <person name="Zhang J."/>
            <person name="Zhao Z."/>
            <person name="Zhou C."/>
            <person name="Zhu D."/>
            <person name="Lee S."/>
            <person name="Bess C."/>
            <person name="Blankenburg K."/>
            <person name="Forbes L."/>
            <person name="Fu Q."/>
            <person name="Gubbala S."/>
            <person name="Hirani K."/>
            <person name="Jayaseelan J.C."/>
            <person name="Lara F."/>
            <person name="Munidasa M."/>
            <person name="Palculict T."/>
            <person name="Patil S."/>
            <person name="Pu L.-L."/>
            <person name="Saada N."/>
            <person name="Tang L."/>
            <person name="Weissenberger G."/>
            <person name="Zhu Y."/>
            <person name="Hemphill L."/>
            <person name="Shang Y."/>
            <person name="Youmans B."/>
            <person name="Ayvaz T."/>
            <person name="Ross M."/>
            <person name="Santibanez J."/>
            <person name="Aqrawi P."/>
            <person name="Gross S."/>
            <person name="Joshi V."/>
            <person name="Fowler G."/>
            <person name="Nazareth L."/>
            <person name="Reid J."/>
            <person name="Worley K."/>
            <person name="Petrosino J."/>
            <person name="Highlander S."/>
            <person name="Gibbs R."/>
        </authorList>
    </citation>
    <scope>NUCLEOTIDE SEQUENCE [LARGE SCALE GENOMIC DNA]</scope>
    <source>
        <strain evidence="1 2">DSM 16608</strain>
    </source>
</reference>
<accession>F0F8V0</accession>
<keyword evidence="2" id="KW-1185">Reference proteome</keyword>
<protein>
    <submittedName>
        <fullName evidence="1">Uncharacterized protein</fullName>
    </submittedName>
</protein>
<dbReference type="AlphaFoldDB" id="F0F8V0"/>
<proteinExistence type="predicted"/>
<dbReference type="HOGENOM" id="CLU_3274573_0_0_10"/>
<evidence type="ECO:0000313" key="1">
    <source>
        <dbReference type="EMBL" id="EGC19477.1"/>
    </source>
</evidence>
<gene>
    <name evidence="1" type="ORF">HMPREF9141_2017</name>
</gene>
<name>F0F8V0_9BACT</name>